<accession>A0A1Y2HVT0</accession>
<dbReference type="EMBL" id="MCFL01000007">
    <property type="protein sequence ID" value="ORZ38727.1"/>
    <property type="molecule type" value="Genomic_DNA"/>
</dbReference>
<comment type="caution">
    <text evidence="1">The sequence shown here is derived from an EMBL/GenBank/DDBJ whole genome shotgun (WGS) entry which is preliminary data.</text>
</comment>
<evidence type="ECO:0000313" key="2">
    <source>
        <dbReference type="Proteomes" id="UP000193411"/>
    </source>
</evidence>
<sequence>MLIGGGRLHTRTRVSDPLIDLIVSLLLLLSEWSASYIGRHCKTVATPSSERYRRLLLEFRGLEVDDGATALLLGWRLGGGGLAVGNYVGNRHFACACGCHGGDGA</sequence>
<dbReference type="Proteomes" id="UP000193411">
    <property type="component" value="Unassembled WGS sequence"/>
</dbReference>
<reference evidence="1 2" key="1">
    <citation type="submission" date="2016-07" db="EMBL/GenBank/DDBJ databases">
        <title>Pervasive Adenine N6-methylation of Active Genes in Fungi.</title>
        <authorList>
            <consortium name="DOE Joint Genome Institute"/>
            <person name="Mondo S.J."/>
            <person name="Dannebaum R.O."/>
            <person name="Kuo R.C."/>
            <person name="Labutti K."/>
            <person name="Haridas S."/>
            <person name="Kuo A."/>
            <person name="Salamov A."/>
            <person name="Ahrendt S.R."/>
            <person name="Lipzen A."/>
            <person name="Sullivan W."/>
            <person name="Andreopoulos W.B."/>
            <person name="Clum A."/>
            <person name="Lindquist E."/>
            <person name="Daum C."/>
            <person name="Ramamoorthy G.K."/>
            <person name="Gryganskyi A."/>
            <person name="Culley D."/>
            <person name="Magnuson J.K."/>
            <person name="James T.Y."/>
            <person name="O'Malley M.A."/>
            <person name="Stajich J.E."/>
            <person name="Spatafora J.W."/>
            <person name="Visel A."/>
            <person name="Grigoriev I.V."/>
        </authorList>
    </citation>
    <scope>NUCLEOTIDE SEQUENCE [LARGE SCALE GENOMIC DNA]</scope>
    <source>
        <strain evidence="1 2">PL171</strain>
    </source>
</reference>
<proteinExistence type="predicted"/>
<organism evidence="1 2">
    <name type="scientific">Catenaria anguillulae PL171</name>
    <dbReference type="NCBI Taxonomy" id="765915"/>
    <lineage>
        <taxon>Eukaryota</taxon>
        <taxon>Fungi</taxon>
        <taxon>Fungi incertae sedis</taxon>
        <taxon>Blastocladiomycota</taxon>
        <taxon>Blastocladiomycetes</taxon>
        <taxon>Blastocladiales</taxon>
        <taxon>Catenariaceae</taxon>
        <taxon>Catenaria</taxon>
    </lineage>
</organism>
<name>A0A1Y2HVT0_9FUNG</name>
<gene>
    <name evidence="1" type="ORF">BCR44DRAFT_388087</name>
</gene>
<evidence type="ECO:0000313" key="1">
    <source>
        <dbReference type="EMBL" id="ORZ38727.1"/>
    </source>
</evidence>
<dbReference type="AlphaFoldDB" id="A0A1Y2HVT0"/>
<protein>
    <submittedName>
        <fullName evidence="1">Uncharacterized protein</fullName>
    </submittedName>
</protein>
<keyword evidence="2" id="KW-1185">Reference proteome</keyword>